<dbReference type="Proteomes" id="UP001157974">
    <property type="component" value="Unassembled WGS sequence"/>
</dbReference>
<dbReference type="CDD" id="cd23812">
    <property type="entry name" value="UBCc_ScPEX4-like"/>
    <property type="match status" value="1"/>
</dbReference>
<gene>
    <name evidence="10" type="ORF">NDN08_005742</name>
</gene>
<dbReference type="PROSITE" id="PS50127">
    <property type="entry name" value="UBC_2"/>
    <property type="match status" value="1"/>
</dbReference>
<feature type="active site" description="Glycyl thioester intermediate" evidence="7">
    <location>
        <position position="90"/>
    </location>
</feature>
<dbReference type="SUPFAM" id="SSF54495">
    <property type="entry name" value="UBC-like"/>
    <property type="match status" value="1"/>
</dbReference>
<feature type="domain" description="UBC core" evidence="9">
    <location>
        <begin position="1"/>
        <end position="153"/>
    </location>
</feature>
<dbReference type="InterPro" id="IPR016135">
    <property type="entry name" value="UBQ-conjugating_enzyme/RWD"/>
</dbReference>
<keyword evidence="5 8" id="KW-0833">Ubl conjugation pathway</keyword>
<dbReference type="GO" id="GO:0061631">
    <property type="term" value="F:ubiquitin conjugating enzyme activity"/>
    <property type="evidence" value="ECO:0007669"/>
    <property type="project" value="UniProtKB-EC"/>
</dbReference>
<keyword evidence="11" id="KW-1185">Reference proteome</keyword>
<keyword evidence="2" id="KW-0962">Peroxisome biogenesis</keyword>
<evidence type="ECO:0000256" key="2">
    <source>
        <dbReference type="ARBA" id="ARBA00022593"/>
    </source>
</evidence>
<dbReference type="GO" id="GO:0005524">
    <property type="term" value="F:ATP binding"/>
    <property type="evidence" value="ECO:0007669"/>
    <property type="project" value="UniProtKB-UniRule"/>
</dbReference>
<evidence type="ECO:0000313" key="10">
    <source>
        <dbReference type="EMBL" id="KAJ8909044.1"/>
    </source>
</evidence>
<proteinExistence type="inferred from homology"/>
<dbReference type="AlphaFoldDB" id="A0AAV8V2W1"/>
<reference evidence="10 11" key="1">
    <citation type="journal article" date="2023" name="Nat. Commun.">
        <title>Origin of minicircular mitochondrial genomes in red algae.</title>
        <authorList>
            <person name="Lee Y."/>
            <person name="Cho C.H."/>
            <person name="Lee Y.M."/>
            <person name="Park S.I."/>
            <person name="Yang J.H."/>
            <person name="West J.A."/>
            <person name="Bhattacharya D."/>
            <person name="Yoon H.S."/>
        </authorList>
    </citation>
    <scope>NUCLEOTIDE SEQUENCE [LARGE SCALE GENOMIC DNA]</scope>
    <source>
        <strain evidence="10 11">CCMP1338</strain>
        <tissue evidence="10">Whole cell</tissue>
    </source>
</reference>
<name>A0AAV8V2W1_9RHOD</name>
<sequence>MSSNRLLKESRDLRAEMAKSNDPEIILIPDESNLYHWRGSIKGPEGTPYEGGTFKLDLSVPRQYPLSPPHIRFVTKIFHPNVHAKTGEICLDILKTAWSPAWTLSSTCRAILLLLSHPEPDSPLNCDAGNLLRNGDNRGFRSMAKMYTNLCAMESQASRG</sequence>
<dbReference type="InterPro" id="IPR000608">
    <property type="entry name" value="UBC"/>
</dbReference>
<dbReference type="FunFam" id="3.10.110.10:FF:000044">
    <property type="entry name" value="protein PEROXIN-4 isoform X1"/>
    <property type="match status" value="1"/>
</dbReference>
<comment type="caution">
    <text evidence="10">The sequence shown here is derived from an EMBL/GenBank/DDBJ whole genome shotgun (WGS) entry which is preliminary data.</text>
</comment>
<dbReference type="PANTHER" id="PTHR24067">
    <property type="entry name" value="UBIQUITIN-CONJUGATING ENZYME E2"/>
    <property type="match status" value="1"/>
</dbReference>
<accession>A0AAV8V2W1</accession>
<comment type="similarity">
    <text evidence="8">Belongs to the ubiquitin-conjugating enzyme family.</text>
</comment>
<evidence type="ECO:0000259" key="9">
    <source>
        <dbReference type="PROSITE" id="PS50127"/>
    </source>
</evidence>
<dbReference type="EC" id="2.3.2.23" evidence="1"/>
<keyword evidence="3" id="KW-0808">Transferase</keyword>
<dbReference type="EMBL" id="JAMWBK010000001">
    <property type="protein sequence ID" value="KAJ8909044.1"/>
    <property type="molecule type" value="Genomic_DNA"/>
</dbReference>
<dbReference type="Pfam" id="PF00179">
    <property type="entry name" value="UQ_con"/>
    <property type="match status" value="1"/>
</dbReference>
<protein>
    <recommendedName>
        <fullName evidence="1">E2 ubiquitin-conjugating enzyme</fullName>
        <ecNumber evidence="1">2.3.2.23</ecNumber>
    </recommendedName>
</protein>
<evidence type="ECO:0000256" key="6">
    <source>
        <dbReference type="ARBA" id="ARBA00022840"/>
    </source>
</evidence>
<dbReference type="PROSITE" id="PS00183">
    <property type="entry name" value="UBC_1"/>
    <property type="match status" value="1"/>
</dbReference>
<evidence type="ECO:0000256" key="7">
    <source>
        <dbReference type="PROSITE-ProRule" id="PRU10133"/>
    </source>
</evidence>
<dbReference type="InterPro" id="IPR023313">
    <property type="entry name" value="UBQ-conjugating_AS"/>
</dbReference>
<keyword evidence="6 8" id="KW-0067">ATP-binding</keyword>
<dbReference type="GO" id="GO:0007031">
    <property type="term" value="P:peroxisome organization"/>
    <property type="evidence" value="ECO:0007669"/>
    <property type="project" value="UniProtKB-KW"/>
</dbReference>
<organism evidence="10 11">
    <name type="scientific">Rhodosorus marinus</name>
    <dbReference type="NCBI Taxonomy" id="101924"/>
    <lineage>
        <taxon>Eukaryota</taxon>
        <taxon>Rhodophyta</taxon>
        <taxon>Stylonematophyceae</taxon>
        <taxon>Stylonematales</taxon>
        <taxon>Stylonemataceae</taxon>
        <taxon>Rhodosorus</taxon>
    </lineage>
</organism>
<dbReference type="SMART" id="SM00212">
    <property type="entry name" value="UBCc"/>
    <property type="match status" value="1"/>
</dbReference>
<evidence type="ECO:0000256" key="8">
    <source>
        <dbReference type="RuleBase" id="RU362109"/>
    </source>
</evidence>
<evidence type="ECO:0000313" key="11">
    <source>
        <dbReference type="Proteomes" id="UP001157974"/>
    </source>
</evidence>
<evidence type="ECO:0000256" key="3">
    <source>
        <dbReference type="ARBA" id="ARBA00022679"/>
    </source>
</evidence>
<evidence type="ECO:0000256" key="5">
    <source>
        <dbReference type="ARBA" id="ARBA00022786"/>
    </source>
</evidence>
<evidence type="ECO:0000256" key="1">
    <source>
        <dbReference type="ARBA" id="ARBA00012486"/>
    </source>
</evidence>
<dbReference type="InterPro" id="IPR050113">
    <property type="entry name" value="Ub_conjugating_enzyme"/>
</dbReference>
<evidence type="ECO:0000256" key="4">
    <source>
        <dbReference type="ARBA" id="ARBA00022741"/>
    </source>
</evidence>
<keyword evidence="4 8" id="KW-0547">Nucleotide-binding</keyword>
<dbReference type="Gene3D" id="3.10.110.10">
    <property type="entry name" value="Ubiquitin Conjugating Enzyme"/>
    <property type="match status" value="1"/>
</dbReference>